<feature type="region of interest" description="Disordered" evidence="2">
    <location>
        <begin position="81"/>
        <end position="118"/>
    </location>
</feature>
<dbReference type="OrthoDB" id="9977870at2759"/>
<feature type="region of interest" description="Disordered" evidence="2">
    <location>
        <begin position="256"/>
        <end position="280"/>
    </location>
</feature>
<evidence type="ECO:0000256" key="2">
    <source>
        <dbReference type="SAM" id="MobiDB-lite"/>
    </source>
</evidence>
<accession>A0A6A6JFG9</accession>
<dbReference type="Proteomes" id="UP000800097">
    <property type="component" value="Unassembled WGS sequence"/>
</dbReference>
<evidence type="ECO:0000256" key="1">
    <source>
        <dbReference type="SAM" id="Coils"/>
    </source>
</evidence>
<feature type="region of interest" description="Disordered" evidence="2">
    <location>
        <begin position="538"/>
        <end position="558"/>
    </location>
</feature>
<gene>
    <name evidence="3" type="ORF">EI97DRAFT_451300</name>
</gene>
<keyword evidence="4" id="KW-1185">Reference proteome</keyword>
<keyword evidence="1" id="KW-0175">Coiled coil</keyword>
<dbReference type="AlphaFoldDB" id="A0A6A6JFG9"/>
<protein>
    <submittedName>
        <fullName evidence="3">Uncharacterized protein</fullName>
    </submittedName>
</protein>
<dbReference type="GeneID" id="54553509"/>
<evidence type="ECO:0000313" key="3">
    <source>
        <dbReference type="EMBL" id="KAF2275077.1"/>
    </source>
</evidence>
<proteinExistence type="predicted"/>
<feature type="coiled-coil region" evidence="1">
    <location>
        <begin position="459"/>
        <end position="493"/>
    </location>
</feature>
<name>A0A6A6JFG9_WESOR</name>
<feature type="region of interest" description="Disordered" evidence="2">
    <location>
        <begin position="145"/>
        <end position="165"/>
    </location>
</feature>
<feature type="compositionally biased region" description="Polar residues" evidence="2">
    <location>
        <begin position="89"/>
        <end position="100"/>
    </location>
</feature>
<sequence>MPDDAGDILAELTTAPIFDDAVYLSEVLELPANETEDDLEARLAALARKAGIEDPYRFLCAETQQTAIEDSATSASSAHRSSLSLYSRDTQSTGVTSHLSRASRDLPGPPLEGVLTIRASSHAPRSSFSSLDYYDSMMERFRSNARHQSSASAPDAIPYGSSVSPKLAPRKLKRASGLFSIFRKDSSTCSSRSHHSHHSRSASVQLECGHTLSRYAVQVHIKDALDTKDQITPNCCGKPLPTSVLETVLTQEEASILATSGSSTTNSPQDSGYSEDGASSIELSGTQIPSRAAHSTFRNPNPFSEAHSEPDAEFSKAFMDEGFKDLRNRQREQYRRVASFEAHQRQALSAYHKWTIKRLTVQFKANHAAMVREHGLQLERLEESQVVAEHDLRRAQIQETQNVATALKYMEAYCSGKNPANPSLAHTVTDEDRKKLARQHVTQQKLPAKHKSAINVLRARQEKDMKIKLEKQKEGLRQLKLSYEQQKRDEETQHLNDLSRLDALIQARRRRMMHQWDLRYETWRCTWEKQNETSLNRRIPQEAFPERMDDTASSKSSSPSSLALYLQIMV</sequence>
<dbReference type="RefSeq" id="XP_033652616.1">
    <property type="nucleotide sequence ID" value="XM_033800334.1"/>
</dbReference>
<evidence type="ECO:0000313" key="4">
    <source>
        <dbReference type="Proteomes" id="UP000800097"/>
    </source>
</evidence>
<reference evidence="3" key="1">
    <citation type="journal article" date="2020" name="Stud. Mycol.">
        <title>101 Dothideomycetes genomes: a test case for predicting lifestyles and emergence of pathogens.</title>
        <authorList>
            <person name="Haridas S."/>
            <person name="Albert R."/>
            <person name="Binder M."/>
            <person name="Bloem J."/>
            <person name="Labutti K."/>
            <person name="Salamov A."/>
            <person name="Andreopoulos B."/>
            <person name="Baker S."/>
            <person name="Barry K."/>
            <person name="Bills G."/>
            <person name="Bluhm B."/>
            <person name="Cannon C."/>
            <person name="Castanera R."/>
            <person name="Culley D."/>
            <person name="Daum C."/>
            <person name="Ezra D."/>
            <person name="Gonzalez J."/>
            <person name="Henrissat B."/>
            <person name="Kuo A."/>
            <person name="Liang C."/>
            <person name="Lipzen A."/>
            <person name="Lutzoni F."/>
            <person name="Magnuson J."/>
            <person name="Mondo S."/>
            <person name="Nolan M."/>
            <person name="Ohm R."/>
            <person name="Pangilinan J."/>
            <person name="Park H.-J."/>
            <person name="Ramirez L."/>
            <person name="Alfaro M."/>
            <person name="Sun H."/>
            <person name="Tritt A."/>
            <person name="Yoshinaga Y."/>
            <person name="Zwiers L.-H."/>
            <person name="Turgeon B."/>
            <person name="Goodwin S."/>
            <person name="Spatafora J."/>
            <person name="Crous P."/>
            <person name="Grigoriev I."/>
        </authorList>
    </citation>
    <scope>NUCLEOTIDE SEQUENCE</scope>
    <source>
        <strain evidence="3">CBS 379.55</strain>
    </source>
</reference>
<organism evidence="3 4">
    <name type="scientific">Westerdykella ornata</name>
    <dbReference type="NCBI Taxonomy" id="318751"/>
    <lineage>
        <taxon>Eukaryota</taxon>
        <taxon>Fungi</taxon>
        <taxon>Dikarya</taxon>
        <taxon>Ascomycota</taxon>
        <taxon>Pezizomycotina</taxon>
        <taxon>Dothideomycetes</taxon>
        <taxon>Pleosporomycetidae</taxon>
        <taxon>Pleosporales</taxon>
        <taxon>Sporormiaceae</taxon>
        <taxon>Westerdykella</taxon>
    </lineage>
</organism>
<dbReference type="EMBL" id="ML986499">
    <property type="protein sequence ID" value="KAF2275077.1"/>
    <property type="molecule type" value="Genomic_DNA"/>
</dbReference>
<feature type="region of interest" description="Disordered" evidence="2">
    <location>
        <begin position="292"/>
        <end position="311"/>
    </location>
</feature>
<feature type="compositionally biased region" description="Polar residues" evidence="2">
    <location>
        <begin position="256"/>
        <end position="272"/>
    </location>
</feature>